<dbReference type="Proteomes" id="UP000295325">
    <property type="component" value="Unassembled WGS sequence"/>
</dbReference>
<feature type="domain" description="DISARM protein DrmE C-terminal" evidence="2">
    <location>
        <begin position="672"/>
        <end position="845"/>
    </location>
</feature>
<evidence type="ECO:0000313" key="3">
    <source>
        <dbReference type="EMBL" id="TDT46071.1"/>
    </source>
</evidence>
<reference evidence="3 4" key="1">
    <citation type="submission" date="2019-03" db="EMBL/GenBank/DDBJ databases">
        <title>Genomic Encyclopedia of Type Strains, Phase IV (KMG-IV): sequencing the most valuable type-strain genomes for metagenomic binning, comparative biology and taxonomic classification.</title>
        <authorList>
            <person name="Goeker M."/>
        </authorList>
    </citation>
    <scope>NUCLEOTIDE SEQUENCE [LARGE SCALE GENOMIC DNA]</scope>
    <source>
        <strain evidence="3 4">DSM 24455</strain>
    </source>
</reference>
<proteinExistence type="predicted"/>
<dbReference type="InterPro" id="IPR049794">
    <property type="entry name" value="DrmE"/>
</dbReference>
<accession>A0A4R7K5D8</accession>
<sequence length="899" mass="104942">MKKIIKKQSFVREKLGKLTLLMGEGGLVSFQVEKIVIKEYLKKLKFSIKNEQLTFGEYDKFNINILNDIINQEKSRNVFIHLGGNVLFILSIIVSAIVQYLKNMRDPNNHLLNFISEGDVIEIEGARAKFVGIEDDKIILQYSDLTSRLPLKFSYKLRKYNGNAKTLSKYPVKKSTRRNVTKNIISEIFDIDITTMSSIIKYSTLIVAPKNIIYEMVKNIRVSDDENSYEFTSLFPCAYYGSVERMDNFRGNAINSEPILKFTSKISTARDIIQVNKDIKNLIILGEDIYKNNLSDLEWILKRKSVDNVIIILDWSNVSSIQYMLGGEEKYNVFAWSEEALLSNINLSNYLDIRNTTSAYIIEQKKVINYFLNRNVDLLRVDDDEKISGTIRDIRKTLNELAKTNADSDDKNQFIKISYGLLSIFEKLPVPLKYLEKAIDEKKLVALHPRRALAELRILAGRLLEYTWTSNYKSKVDFILSKLEYIREQIQDFNPKWAEFIKEIRAIQYKSHLVLVPKAYYAEAIYVCFREKGLQHNIKILPVSKYTKDAFYDEILLVGVYDDKKFNAFNNCYAMNEKYLAYPIEAKHFLWARKMNDKLIKEIEKVNSLVKYEETAVTYEPDIVLDKETENEVNELVELESIIDSIIRSETIYEFEQERNVSRIKCIRCAVFETGERAYFTRYFKPNVIDRDSENIIEKNVEDLKPGDELVFVRNEHDMEKDIILDIIDRLMMNRDFKDKYDNILYLSRIWKEKLRDYLESTGFNEEYISRQLAAYNCSRDAATIATWIRSNKIIGPLEKNVYKALASITNDSFMIKNWVKIHEACSIIRKLHTRLKKYLASSIIKSVVGVNAEDNSEFRIIREIVGELSELAQIVQVESIFELEKEIPAYMANKLIEM</sequence>
<dbReference type="AlphaFoldDB" id="A0A4R7K5D8"/>
<keyword evidence="1" id="KW-0472">Membrane</keyword>
<comment type="caution">
    <text evidence="3">The sequence shown here is derived from an EMBL/GenBank/DDBJ whole genome shotgun (WGS) entry which is preliminary data.</text>
</comment>
<evidence type="ECO:0000259" key="2">
    <source>
        <dbReference type="Pfam" id="PF24957"/>
    </source>
</evidence>
<keyword evidence="4" id="KW-1185">Reference proteome</keyword>
<organism evidence="3 4">
    <name type="scientific">Fonticella tunisiensis</name>
    <dbReference type="NCBI Taxonomy" id="1096341"/>
    <lineage>
        <taxon>Bacteria</taxon>
        <taxon>Bacillati</taxon>
        <taxon>Bacillota</taxon>
        <taxon>Clostridia</taxon>
        <taxon>Eubacteriales</taxon>
        <taxon>Clostridiaceae</taxon>
        <taxon>Fonticella</taxon>
    </lineage>
</organism>
<keyword evidence="1" id="KW-0812">Transmembrane</keyword>
<gene>
    <name evidence="3" type="ORF">EDD71_1379</name>
</gene>
<dbReference type="InterPro" id="IPR056666">
    <property type="entry name" value="DrmE_C"/>
</dbReference>
<dbReference type="EMBL" id="SOAZ01000037">
    <property type="protein sequence ID" value="TDT46071.1"/>
    <property type="molecule type" value="Genomic_DNA"/>
</dbReference>
<feature type="transmembrane region" description="Helical" evidence="1">
    <location>
        <begin position="78"/>
        <end position="101"/>
    </location>
</feature>
<evidence type="ECO:0000313" key="4">
    <source>
        <dbReference type="Proteomes" id="UP000295325"/>
    </source>
</evidence>
<dbReference type="Pfam" id="PF24957">
    <property type="entry name" value="DrmE_C"/>
    <property type="match status" value="1"/>
</dbReference>
<dbReference type="NCBIfam" id="NF038316">
    <property type="entry name" value="DrmE_fam"/>
    <property type="match status" value="1"/>
</dbReference>
<evidence type="ECO:0000256" key="1">
    <source>
        <dbReference type="SAM" id="Phobius"/>
    </source>
</evidence>
<name>A0A4R7K5D8_9CLOT</name>
<protein>
    <recommendedName>
        <fullName evidence="2">DISARM protein DrmE C-terminal domain-containing protein</fullName>
    </recommendedName>
</protein>
<keyword evidence="1" id="KW-1133">Transmembrane helix</keyword>